<evidence type="ECO:0000313" key="3">
    <source>
        <dbReference type="Proteomes" id="UP001497472"/>
    </source>
</evidence>
<dbReference type="GO" id="GO:0030424">
    <property type="term" value="C:axon"/>
    <property type="evidence" value="ECO:0007669"/>
    <property type="project" value="TreeGrafter"/>
</dbReference>
<dbReference type="InterPro" id="IPR028103">
    <property type="entry name" value="Spatacsin"/>
</dbReference>
<accession>A0AAV1J9Y2</accession>
<dbReference type="InterPro" id="IPR028107">
    <property type="entry name" value="Spatacsin_C_dom"/>
</dbReference>
<dbReference type="GO" id="GO:0008088">
    <property type="term" value="P:axo-dendritic transport"/>
    <property type="evidence" value="ECO:0007669"/>
    <property type="project" value="TreeGrafter"/>
</dbReference>
<keyword evidence="3" id="KW-1185">Reference proteome</keyword>
<name>A0AAV1J9Y2_9NEOP</name>
<dbReference type="GO" id="GO:0048489">
    <property type="term" value="P:synaptic vesicle transport"/>
    <property type="evidence" value="ECO:0007669"/>
    <property type="project" value="TreeGrafter"/>
</dbReference>
<protein>
    <recommendedName>
        <fullName evidence="1">Spatacsin C-terminal domain-containing protein</fullName>
    </recommendedName>
</protein>
<organism evidence="2 3">
    <name type="scientific">Leptosia nina</name>
    <dbReference type="NCBI Taxonomy" id="320188"/>
    <lineage>
        <taxon>Eukaryota</taxon>
        <taxon>Metazoa</taxon>
        <taxon>Ecdysozoa</taxon>
        <taxon>Arthropoda</taxon>
        <taxon>Hexapoda</taxon>
        <taxon>Insecta</taxon>
        <taxon>Pterygota</taxon>
        <taxon>Neoptera</taxon>
        <taxon>Endopterygota</taxon>
        <taxon>Lepidoptera</taxon>
        <taxon>Glossata</taxon>
        <taxon>Ditrysia</taxon>
        <taxon>Papilionoidea</taxon>
        <taxon>Pieridae</taxon>
        <taxon>Pierinae</taxon>
        <taxon>Leptosia</taxon>
    </lineage>
</organism>
<dbReference type="PANTHER" id="PTHR13650">
    <property type="entry name" value="SPATACSIN"/>
    <property type="match status" value="1"/>
</dbReference>
<dbReference type="GO" id="GO:0030425">
    <property type="term" value="C:dendrite"/>
    <property type="evidence" value="ECO:0007669"/>
    <property type="project" value="TreeGrafter"/>
</dbReference>
<dbReference type="GO" id="GO:0005737">
    <property type="term" value="C:cytoplasm"/>
    <property type="evidence" value="ECO:0007669"/>
    <property type="project" value="TreeGrafter"/>
</dbReference>
<dbReference type="Proteomes" id="UP001497472">
    <property type="component" value="Unassembled WGS sequence"/>
</dbReference>
<evidence type="ECO:0000313" key="2">
    <source>
        <dbReference type="EMBL" id="CAK1545304.1"/>
    </source>
</evidence>
<proteinExistence type="predicted"/>
<dbReference type="Pfam" id="PF14649">
    <property type="entry name" value="Spatacsin_C"/>
    <property type="match status" value="1"/>
</dbReference>
<dbReference type="GO" id="GO:0007268">
    <property type="term" value="P:chemical synaptic transmission"/>
    <property type="evidence" value="ECO:0007669"/>
    <property type="project" value="TreeGrafter"/>
</dbReference>
<evidence type="ECO:0000259" key="1">
    <source>
        <dbReference type="Pfam" id="PF14649"/>
    </source>
</evidence>
<dbReference type="PANTHER" id="PTHR13650:SF0">
    <property type="entry name" value="SPATACSIN"/>
    <property type="match status" value="1"/>
</dbReference>
<feature type="domain" description="Spatacsin C-terminal" evidence="1">
    <location>
        <begin position="1625"/>
        <end position="1907"/>
    </location>
</feature>
<dbReference type="GO" id="GO:0045202">
    <property type="term" value="C:synapse"/>
    <property type="evidence" value="ECO:0007669"/>
    <property type="project" value="TreeGrafter"/>
</dbReference>
<dbReference type="EMBL" id="CAVLEF010000006">
    <property type="protein sequence ID" value="CAK1545304.1"/>
    <property type="molecule type" value="Genomic_DNA"/>
</dbReference>
<dbReference type="GO" id="GO:0007409">
    <property type="term" value="P:axonogenesis"/>
    <property type="evidence" value="ECO:0007669"/>
    <property type="project" value="TreeGrafter"/>
</dbReference>
<reference evidence="2 3" key="1">
    <citation type="submission" date="2023-11" db="EMBL/GenBank/DDBJ databases">
        <authorList>
            <person name="Okamura Y."/>
        </authorList>
    </citation>
    <scope>NUCLEOTIDE SEQUENCE [LARGE SCALE GENOMIC DNA]</scope>
</reference>
<gene>
    <name evidence="2" type="ORF">LNINA_LOCUS4972</name>
</gene>
<sequence length="1939" mass="223536">MEGLTQNEKIIWSSWELKSPRDVVREAAAKGTHINLAIQYLMKKNGWNESIAQDWFTAEVKAWTVQLLMRKQIFKVLHILNKINFNPEEHLMTLAQSATEIVYRDFLVENLLKISKDMKPENISRWEDFQRHWHLLRYLEKSFEVDGKFKQNKVFGLGTGRVFVNESEIKSLTIEKIEKYPSDWKNKIATVLFFETFEFSLLDFSSPNHVWQYLVDHNKAMILVRWINVQMSEVVRDMNSRYIFFNQENFVQKLLNVDTKGFGVEILENLDKIFRKWSITEDMIIFVIKSNCFAYTKMCVYDTLSSYGIVIEEERKNLFQIVSRLARTQNLKLIDDVFSESCATITNQDFYLELAKYFVKNKLYKALTICIDSHMLDMDLSNVEVEARDCIELWLLFKSIEQTSDRQSHVVPVYKTCQQIANKDIDTYISSNPQLFIGMILLEDSANLFDIFLKEEFLEFKDFKLPNKGYKHKLPHMYNVYKKYCDVNNTYECKDVNVYQLLSGYRGLDISKIFEFQLMNLNTNYGLAYKSDRRSLGSLLSKDYDIMELLTQRSIDMPDFANEKLMKKYGYEAKLNHVYYLKQYRPCNASQAFVAQQYQTYNRLQDKSIKSACCEAHALALQNWSDPAMTACAISFVAMIGCNPTRCRVHISAAKMIKQYLMSHKGYSEIDANKQVTDYMSKLVQSHEHTAKIMLKYLEEITLVKSRKLKETGRTDMSTILFESQTMVKFAILHNLPLPEMQLREFIRENSWFDFLLFGDIFRYPLNLMLQLSQEFEKKSYAEHLKHIMLHKSVEDDKEHKYISSNGQRRATRMNSADISPTQGTNFEFPSNSVMGRELWEVAAACHGPEDPPAALLRAADLYREPLLVLIASCYEPNAVDILWAHWILASIDTRTCDRHDLQAEITGKPPSELFLRIASLCLMEGYITTLYESTLIFMSDNPLSLLSEFLYRSIKLQTFDGETSNTLAKFLLHCQRKYSSDNSNGFPWDLSTHSIQNIAVALVKTALTHNFESAHHQKELLKCLADADFGKSFIGYCPNFSTMYEIMKLSMETSSIINISKLLEDNSDTYLLECLDAYKNKCNDVAFKIAKMAALPIDDIIVTEWRRKSEGFLKDMDRENPLCDEDVVKFIADCSGAFKSTGVTCRRATQFLHSLVQNISQVGQKFYAYRIIMSWFDEHHEYGPAREDTEHSMWTCFFHSKNRDSILLDTYESTLNFTLSLQRNVCRKYGTATDQPFCMTLHEIEVESDVGNIERVVTLDDEDIDIWRKTINRLLEMKLIVEAFRLSKLFKVADEFLCRSACPVQIMRTCLKLAEGTCTPYELPQDLRLVISSPTLQHKLSVSETSDTSFEELVVIQERQDDGSIPHLAVREEADRLAALDALAVKSGLSIVKQIANYFRIALQIGWDYMSVLKCHNRALDFISLVSGKSRMTLANLVFRTFNVPTKQIAEYLCREMVSAVISPHLVKTSTFRQKEHFQYTLWGYVLDSDIEMFLNMRPEACSHIGRLILDHLIAFQKIYKASSSIKIPENILDDSCLDVETLIDEEYQNLDGDEIESILTEEGTLMSAETESMFSVSTVYAPGNKMTKDTRRNLFDVISKSNVHIRYEVKSSIRKITKGAKLSTKQVNTISIELLVLAHECFSCACDTEGVAVVLRSAQALAARLLSARSWRLMVRLLTGLARYTECAYILQALRENHQFEYLLGQFDYMLGQKQDKIAEFKHGLLDFLKTHCPGDTDTYIMVALHFNMFAEAANVKRKQAMDLIDDLEKMATDGVKLTKKSPQPLWPQIHDNVPTRTMLETALNHCSDAAEFYLQGGCTGSAGEMATLAQRIALQISLLNASPTRLILKRSTEQMYALVSEYLSFLEGLVLLAGSTGETWRELAYRRTLSNDQAYLRDMAVYRPDIAYDFINRYKSESKKTAVSQAAMTELRNLLR</sequence>
<comment type="caution">
    <text evidence="2">The sequence shown here is derived from an EMBL/GenBank/DDBJ whole genome shotgun (WGS) entry which is preliminary data.</text>
</comment>